<dbReference type="InterPro" id="IPR010398">
    <property type="entry name" value="DUF997"/>
</dbReference>
<proteinExistence type="predicted"/>
<dbReference type="EMBL" id="CAADHO010000010">
    <property type="protein sequence ID" value="VFQ46658.1"/>
    <property type="molecule type" value="Genomic_DNA"/>
</dbReference>
<dbReference type="RefSeq" id="WP_218951106.1">
    <property type="nucleotide sequence ID" value="NZ_CAADHO010000010.1"/>
</dbReference>
<gene>
    <name evidence="2" type="ORF">MSL71_43280</name>
</gene>
<evidence type="ECO:0000256" key="1">
    <source>
        <dbReference type="SAM" id="Phobius"/>
    </source>
</evidence>
<sequence length="95" mass="10790">MKKRQTDKRFIQANKEAAIAVALSLAYFIWWYATAYGFGDKPVSEYTYVLGLPAWFFYSCVVGFLLFAILAALMVRFLFREVSLEKADKAKGGEA</sequence>
<accession>A0A4V6ILV8</accession>
<organism evidence="2 3">
    <name type="scientific">Desulfoluna butyratoxydans</name>
    <dbReference type="NCBI Taxonomy" id="231438"/>
    <lineage>
        <taxon>Bacteria</taxon>
        <taxon>Pseudomonadati</taxon>
        <taxon>Thermodesulfobacteriota</taxon>
        <taxon>Desulfobacteria</taxon>
        <taxon>Desulfobacterales</taxon>
        <taxon>Desulfolunaceae</taxon>
        <taxon>Desulfoluna</taxon>
    </lineage>
</organism>
<keyword evidence="1" id="KW-0472">Membrane</keyword>
<keyword evidence="1" id="KW-1133">Transmembrane helix</keyword>
<dbReference type="Proteomes" id="UP000507962">
    <property type="component" value="Unassembled WGS sequence"/>
</dbReference>
<feature type="transmembrane region" description="Helical" evidence="1">
    <location>
        <begin position="55"/>
        <end position="79"/>
    </location>
</feature>
<reference evidence="2 3" key="1">
    <citation type="submission" date="2019-03" db="EMBL/GenBank/DDBJ databases">
        <authorList>
            <person name="Nijsse B."/>
        </authorList>
    </citation>
    <scope>NUCLEOTIDE SEQUENCE [LARGE SCALE GENOMIC DNA]</scope>
    <source>
        <strain evidence="2">Desulfoluna butyratoxydans MSL71</strain>
    </source>
</reference>
<dbReference type="Pfam" id="PF06196">
    <property type="entry name" value="DUF997"/>
    <property type="match status" value="1"/>
</dbReference>
<name>A0A4V6ILV8_9BACT</name>
<keyword evidence="3" id="KW-1185">Reference proteome</keyword>
<evidence type="ECO:0000313" key="2">
    <source>
        <dbReference type="EMBL" id="VFQ46658.1"/>
    </source>
</evidence>
<dbReference type="AlphaFoldDB" id="A0A4V6ILV8"/>
<feature type="transmembrane region" description="Helical" evidence="1">
    <location>
        <begin position="16"/>
        <end position="35"/>
    </location>
</feature>
<protein>
    <submittedName>
        <fullName evidence="2">Uncharacterized protein</fullName>
    </submittedName>
</protein>
<dbReference type="PANTHER" id="PTHR39174">
    <property type="entry name" value="INNER MEMBRANE PROTEIN-RELATED"/>
    <property type="match status" value="1"/>
</dbReference>
<dbReference type="PANTHER" id="PTHR39174:SF1">
    <property type="entry name" value="INNER MEMBRANE PROTEIN"/>
    <property type="match status" value="1"/>
</dbReference>
<keyword evidence="1" id="KW-0812">Transmembrane</keyword>
<evidence type="ECO:0000313" key="3">
    <source>
        <dbReference type="Proteomes" id="UP000507962"/>
    </source>
</evidence>